<organism evidence="3 4">
    <name type="scientific">Actinomyces glycerinitolerans</name>
    <dbReference type="NCBI Taxonomy" id="1892869"/>
    <lineage>
        <taxon>Bacteria</taxon>
        <taxon>Bacillati</taxon>
        <taxon>Actinomycetota</taxon>
        <taxon>Actinomycetes</taxon>
        <taxon>Actinomycetales</taxon>
        <taxon>Actinomycetaceae</taxon>
        <taxon>Actinomyces</taxon>
    </lineage>
</organism>
<dbReference type="EMBL" id="FQTT01000009">
    <property type="protein sequence ID" value="SHE24944.1"/>
    <property type="molecule type" value="Genomic_DNA"/>
</dbReference>
<keyword evidence="4" id="KW-1185">Reference proteome</keyword>
<evidence type="ECO:0000313" key="4">
    <source>
        <dbReference type="Proteomes" id="UP000184291"/>
    </source>
</evidence>
<sequence length="422" mass="44884">MDTAQEVGIAYLPRAVDAAVSKTLESVGAIVLEGPRGCGKTMTGLHHAGSYVLLDTPEAQAAADVDPRILLEGETPRLLDEWQTVPQVWNLARRAVDFSNQPGRFILTGSAVPTADSVRHTGASRFIRIRQRTMTWAEKAGELTTPGIGLQDLFSGSQPTPSMRTSPLADVVNNVLTPGFPALRTADAQVRTRALNGYLQDTATTDLGRLATLRSEPVLVEQMLVALARSTASEVSQATLRRDIARVLPAPSEATVAKLLELLQRVFVVEAVTPWATALRSKAKLRRSNAYHLADPALAAAALGADAARLTRDLETLGFLFESAVVHDLLVYAEAVGGRVHRYRDSNGHEIDAVITMPDGSWAAVEVKLGGGQVSAGAARLSQAVAQIDAPPPAFRAVITGTGFTATLPDGTLTFPLDALRP</sequence>
<accession>A0A1M4RY77</accession>
<name>A0A1M4RY77_9ACTO</name>
<feature type="domain" description="DUF4143" evidence="2">
    <location>
        <begin position="209"/>
        <end position="369"/>
    </location>
</feature>
<dbReference type="PANTHER" id="PTHR43566:SF2">
    <property type="entry name" value="DUF4143 DOMAIN-CONTAINING PROTEIN"/>
    <property type="match status" value="1"/>
</dbReference>
<evidence type="ECO:0000259" key="2">
    <source>
        <dbReference type="Pfam" id="PF13635"/>
    </source>
</evidence>
<dbReference type="Pfam" id="PF13173">
    <property type="entry name" value="AAA_14"/>
    <property type="match status" value="1"/>
</dbReference>
<gene>
    <name evidence="3" type="ORF">ACGLYG10_1156</name>
</gene>
<dbReference type="STRING" id="1892869.ACGLYG10_1156"/>
<feature type="domain" description="AAA" evidence="1">
    <location>
        <begin position="29"/>
        <end position="137"/>
    </location>
</feature>
<proteinExistence type="predicted"/>
<dbReference type="Pfam" id="PF13635">
    <property type="entry name" value="DUF4143"/>
    <property type="match status" value="1"/>
</dbReference>
<evidence type="ECO:0000259" key="1">
    <source>
        <dbReference type="Pfam" id="PF13173"/>
    </source>
</evidence>
<dbReference type="InterPro" id="IPR025420">
    <property type="entry name" value="DUF4143"/>
</dbReference>
<dbReference type="PANTHER" id="PTHR43566">
    <property type="entry name" value="CONSERVED PROTEIN"/>
    <property type="match status" value="1"/>
</dbReference>
<evidence type="ECO:0008006" key="5">
    <source>
        <dbReference type="Google" id="ProtNLM"/>
    </source>
</evidence>
<reference evidence="4" key="1">
    <citation type="submission" date="2016-09" db="EMBL/GenBank/DDBJ databases">
        <authorList>
            <person name="Strepis N."/>
        </authorList>
    </citation>
    <scope>NUCLEOTIDE SEQUENCE [LARGE SCALE GENOMIC DNA]</scope>
</reference>
<dbReference type="AlphaFoldDB" id="A0A1M4RY77"/>
<dbReference type="Proteomes" id="UP000184291">
    <property type="component" value="Unassembled WGS sequence"/>
</dbReference>
<evidence type="ECO:0000313" key="3">
    <source>
        <dbReference type="EMBL" id="SHE24944.1"/>
    </source>
</evidence>
<dbReference type="RefSeq" id="WP_073328894.1">
    <property type="nucleotide sequence ID" value="NZ_FQTT01000009.1"/>
</dbReference>
<dbReference type="OrthoDB" id="128089at2"/>
<dbReference type="InterPro" id="IPR041682">
    <property type="entry name" value="AAA_14"/>
</dbReference>
<protein>
    <recommendedName>
        <fullName evidence="5">ATP-binding protein</fullName>
    </recommendedName>
</protein>